<organism evidence="7 8">
    <name type="scientific">Streptomyces zaomyceticus</name>
    <dbReference type="NCBI Taxonomy" id="68286"/>
    <lineage>
        <taxon>Bacteria</taxon>
        <taxon>Bacillati</taxon>
        <taxon>Actinomycetota</taxon>
        <taxon>Actinomycetes</taxon>
        <taxon>Kitasatosporales</taxon>
        <taxon>Streptomycetaceae</taxon>
        <taxon>Streptomyces</taxon>
    </lineage>
</organism>
<dbReference type="Gene3D" id="3.40.190.290">
    <property type="match status" value="1"/>
</dbReference>
<evidence type="ECO:0000313" key="7">
    <source>
        <dbReference type="EMBL" id="WTR69384.1"/>
    </source>
</evidence>
<keyword evidence="8" id="KW-1185">Reference proteome</keyword>
<dbReference type="PRINTS" id="PR00039">
    <property type="entry name" value="HTHLYSR"/>
</dbReference>
<feature type="domain" description="HTH lysR-type" evidence="6">
    <location>
        <begin position="3"/>
        <end position="60"/>
    </location>
</feature>
<evidence type="ECO:0000313" key="8">
    <source>
        <dbReference type="Proteomes" id="UP001622594"/>
    </source>
</evidence>
<dbReference type="RefSeq" id="WP_398437186.1">
    <property type="nucleotide sequence ID" value="NZ_CP108188.1"/>
</dbReference>
<dbReference type="InterPro" id="IPR036390">
    <property type="entry name" value="WH_DNA-bd_sf"/>
</dbReference>
<dbReference type="NCBIfam" id="NF008416">
    <property type="entry name" value="PRK11242.1"/>
    <property type="match status" value="1"/>
</dbReference>
<evidence type="ECO:0000259" key="6">
    <source>
        <dbReference type="PROSITE" id="PS50931"/>
    </source>
</evidence>
<dbReference type="InterPro" id="IPR005119">
    <property type="entry name" value="LysR_subst-bd"/>
</dbReference>
<dbReference type="Proteomes" id="UP001622594">
    <property type="component" value="Chromosome"/>
</dbReference>
<keyword evidence="2" id="KW-0805">Transcription regulation</keyword>
<dbReference type="EMBL" id="CP108188">
    <property type="protein sequence ID" value="WTR69384.1"/>
    <property type="molecule type" value="Genomic_DNA"/>
</dbReference>
<sequence length="335" mass="36415">MQPELRHLRYLLAVAEHASFTRAAEELRIAQPTLSQQIKQLEKALGVLLLDRTGRTVRLTDSGEAYAGYARRALQDLAAGERAVLDVRDLSRGRLRLAATPTFTAYLTGPLVAAFHTRHPGITVEVRESTQDRIEAELLADRLDLGIAFEGVHLPGIEATALFTETLGLVVGPGHPFAGRTEPVPAEELNAHHLALLSQDFATRRHIDAYVSEHGLRPRIAMEANAVGALTEIVRRTALATVLPDAVTLDHPQLSHVPLSPALPTRGVTLLHRAAGYRSAAARAFTELATESATDRERNRAEGRGTGRAEDHGRDRGTGRAEGRREDRDPSAGRA</sequence>
<dbReference type="PROSITE" id="PS50931">
    <property type="entry name" value="HTH_LYSR"/>
    <property type="match status" value="1"/>
</dbReference>
<proteinExistence type="inferred from homology"/>
<dbReference type="Pfam" id="PF00126">
    <property type="entry name" value="HTH_1"/>
    <property type="match status" value="1"/>
</dbReference>
<dbReference type="Gene3D" id="1.10.10.10">
    <property type="entry name" value="Winged helix-like DNA-binding domain superfamily/Winged helix DNA-binding domain"/>
    <property type="match status" value="1"/>
</dbReference>
<evidence type="ECO:0000256" key="2">
    <source>
        <dbReference type="ARBA" id="ARBA00023015"/>
    </source>
</evidence>
<reference evidence="7 8" key="1">
    <citation type="submission" date="2022-10" db="EMBL/GenBank/DDBJ databases">
        <title>The complete genomes of actinobacterial strains from the NBC collection.</title>
        <authorList>
            <person name="Joergensen T.S."/>
            <person name="Alvarez Arevalo M."/>
            <person name="Sterndorff E.B."/>
            <person name="Faurdal D."/>
            <person name="Vuksanovic O."/>
            <person name="Mourched A.-S."/>
            <person name="Charusanti P."/>
            <person name="Shaw S."/>
            <person name="Blin K."/>
            <person name="Weber T."/>
        </authorList>
    </citation>
    <scope>NUCLEOTIDE SEQUENCE [LARGE SCALE GENOMIC DNA]</scope>
    <source>
        <strain evidence="7 8">NBC_00123</strain>
    </source>
</reference>
<dbReference type="InterPro" id="IPR000847">
    <property type="entry name" value="LysR_HTH_N"/>
</dbReference>
<keyword evidence="3" id="KW-0238">DNA-binding</keyword>
<gene>
    <name evidence="7" type="primary">cynR</name>
    <name evidence="7" type="ORF">OG814_09020</name>
</gene>
<name>A0ABZ1L6A2_9ACTN</name>
<dbReference type="InterPro" id="IPR050950">
    <property type="entry name" value="HTH-type_LysR_regulators"/>
</dbReference>
<dbReference type="InterPro" id="IPR036388">
    <property type="entry name" value="WH-like_DNA-bd_sf"/>
</dbReference>
<dbReference type="PANTHER" id="PTHR30419">
    <property type="entry name" value="HTH-TYPE TRANSCRIPTIONAL REGULATOR YBHD"/>
    <property type="match status" value="1"/>
</dbReference>
<evidence type="ECO:0000256" key="1">
    <source>
        <dbReference type="ARBA" id="ARBA00009437"/>
    </source>
</evidence>
<protein>
    <submittedName>
        <fullName evidence="7">Transcriptional regulator CynR</fullName>
    </submittedName>
</protein>
<comment type="similarity">
    <text evidence="1">Belongs to the LysR transcriptional regulatory family.</text>
</comment>
<feature type="region of interest" description="Disordered" evidence="5">
    <location>
        <begin position="288"/>
        <end position="335"/>
    </location>
</feature>
<dbReference type="SUPFAM" id="SSF53850">
    <property type="entry name" value="Periplasmic binding protein-like II"/>
    <property type="match status" value="1"/>
</dbReference>
<feature type="compositionally biased region" description="Basic and acidic residues" evidence="5">
    <location>
        <begin position="293"/>
        <end position="335"/>
    </location>
</feature>
<keyword evidence="4" id="KW-0804">Transcription</keyword>
<evidence type="ECO:0000256" key="3">
    <source>
        <dbReference type="ARBA" id="ARBA00023125"/>
    </source>
</evidence>
<evidence type="ECO:0000256" key="4">
    <source>
        <dbReference type="ARBA" id="ARBA00023163"/>
    </source>
</evidence>
<accession>A0ABZ1L6A2</accession>
<evidence type="ECO:0000256" key="5">
    <source>
        <dbReference type="SAM" id="MobiDB-lite"/>
    </source>
</evidence>
<dbReference type="SUPFAM" id="SSF46785">
    <property type="entry name" value="Winged helix' DNA-binding domain"/>
    <property type="match status" value="1"/>
</dbReference>
<dbReference type="Pfam" id="PF03466">
    <property type="entry name" value="LysR_substrate"/>
    <property type="match status" value="1"/>
</dbReference>